<protein>
    <submittedName>
        <fullName evidence="1">Uncharacterized protein</fullName>
    </submittedName>
</protein>
<dbReference type="Proteomes" id="UP001175000">
    <property type="component" value="Unassembled WGS sequence"/>
</dbReference>
<sequence>MAHFSALGSYIWGRSMWPSFHRLTAAVRVETCMVSSTLPIPRVPDPAWLAGREPDFRPGKPQGVSALVGADRADGTRPTKIAAHKLVLLPAKQNYINSVLPPLADYTSAIVNAIDWRGTHRPSGRPSPPRLPSPLDAAFHGPAARLTVRRSGAYASLMVMSAPARLVGKPLSRKFPDRSRHSWSPLSQGATQSMRFSFESRPVVSLG</sequence>
<organism evidence="1 2">
    <name type="scientific">Immersiella caudata</name>
    <dbReference type="NCBI Taxonomy" id="314043"/>
    <lineage>
        <taxon>Eukaryota</taxon>
        <taxon>Fungi</taxon>
        <taxon>Dikarya</taxon>
        <taxon>Ascomycota</taxon>
        <taxon>Pezizomycotina</taxon>
        <taxon>Sordariomycetes</taxon>
        <taxon>Sordariomycetidae</taxon>
        <taxon>Sordariales</taxon>
        <taxon>Lasiosphaeriaceae</taxon>
        <taxon>Immersiella</taxon>
    </lineage>
</organism>
<evidence type="ECO:0000313" key="1">
    <source>
        <dbReference type="EMBL" id="KAK0633145.1"/>
    </source>
</evidence>
<dbReference type="EMBL" id="JAULSU010000001">
    <property type="protein sequence ID" value="KAK0633145.1"/>
    <property type="molecule type" value="Genomic_DNA"/>
</dbReference>
<accession>A0AA39XGB0</accession>
<evidence type="ECO:0000313" key="2">
    <source>
        <dbReference type="Proteomes" id="UP001175000"/>
    </source>
</evidence>
<name>A0AA39XGB0_9PEZI</name>
<reference evidence="1" key="1">
    <citation type="submission" date="2023-06" db="EMBL/GenBank/DDBJ databases">
        <title>Genome-scale phylogeny and comparative genomics of the fungal order Sordariales.</title>
        <authorList>
            <consortium name="Lawrence Berkeley National Laboratory"/>
            <person name="Hensen N."/>
            <person name="Bonometti L."/>
            <person name="Westerberg I."/>
            <person name="Brannstrom I.O."/>
            <person name="Guillou S."/>
            <person name="Cros-Aarteil S."/>
            <person name="Calhoun S."/>
            <person name="Haridas S."/>
            <person name="Kuo A."/>
            <person name="Mondo S."/>
            <person name="Pangilinan J."/>
            <person name="Riley R."/>
            <person name="Labutti K."/>
            <person name="Andreopoulos B."/>
            <person name="Lipzen A."/>
            <person name="Chen C."/>
            <person name="Yanf M."/>
            <person name="Daum C."/>
            <person name="Ng V."/>
            <person name="Clum A."/>
            <person name="Steindorff A."/>
            <person name="Ohm R."/>
            <person name="Martin F."/>
            <person name="Silar P."/>
            <person name="Natvig D."/>
            <person name="Lalanne C."/>
            <person name="Gautier V."/>
            <person name="Ament-Velasquez S.L."/>
            <person name="Kruys A."/>
            <person name="Hutchinson M.I."/>
            <person name="Powell A.J."/>
            <person name="Barry K."/>
            <person name="Miller A.N."/>
            <person name="Grigoriev I.V."/>
            <person name="Debuchy R."/>
            <person name="Gladieux P."/>
            <person name="Thoren M.H."/>
            <person name="Johannesson H."/>
        </authorList>
    </citation>
    <scope>NUCLEOTIDE SEQUENCE</scope>
    <source>
        <strain evidence="1">CBS 606.72</strain>
    </source>
</reference>
<comment type="caution">
    <text evidence="1">The sequence shown here is derived from an EMBL/GenBank/DDBJ whole genome shotgun (WGS) entry which is preliminary data.</text>
</comment>
<proteinExistence type="predicted"/>
<keyword evidence="2" id="KW-1185">Reference proteome</keyword>
<gene>
    <name evidence="1" type="ORF">B0T14DRAFT_54455</name>
</gene>
<dbReference type="AlphaFoldDB" id="A0AA39XGB0"/>